<evidence type="ECO:0000313" key="2">
    <source>
        <dbReference type="EMBL" id="BDA64027.1"/>
    </source>
</evidence>
<reference evidence="2 3" key="1">
    <citation type="submission" date="2021-08" db="EMBL/GenBank/DDBJ databases">
        <title>Whole genome sequence of novel Actinomyces species strain MAS-1.</title>
        <authorList>
            <person name="Saito M."/>
            <person name="Kuwahara N."/>
            <person name="Takizawa T."/>
            <person name="Gotouda H."/>
            <person name="Ochiai T."/>
        </authorList>
    </citation>
    <scope>NUCLEOTIDE SEQUENCE [LARGE SCALE GENOMIC DNA]</scope>
    <source>
        <strain evidence="2 3">MAS-1</strain>
    </source>
</reference>
<dbReference type="InterPro" id="IPR000014">
    <property type="entry name" value="PAS"/>
</dbReference>
<evidence type="ECO:0000313" key="3">
    <source>
        <dbReference type="Proteomes" id="UP000824496"/>
    </source>
</evidence>
<dbReference type="RefSeq" id="WP_223911550.1">
    <property type="nucleotide sequence ID" value="NZ_AP025017.1"/>
</dbReference>
<gene>
    <name evidence="2" type="ORF">MANAM107_08610</name>
</gene>
<dbReference type="Proteomes" id="UP000824496">
    <property type="component" value="Chromosome"/>
</dbReference>
<proteinExistence type="predicted"/>
<evidence type="ECO:0000259" key="1">
    <source>
        <dbReference type="PROSITE" id="PS50112"/>
    </source>
</evidence>
<dbReference type="Gene3D" id="3.30.450.20">
    <property type="entry name" value="PAS domain"/>
    <property type="match status" value="1"/>
</dbReference>
<dbReference type="InterPro" id="IPR035965">
    <property type="entry name" value="PAS-like_dom_sf"/>
</dbReference>
<accession>A0ABM7U9D1</accession>
<keyword evidence="3" id="KW-1185">Reference proteome</keyword>
<dbReference type="SUPFAM" id="SSF55785">
    <property type="entry name" value="PYP-like sensor domain (PAS domain)"/>
    <property type="match status" value="1"/>
</dbReference>
<dbReference type="EMBL" id="AP025017">
    <property type="protein sequence ID" value="BDA64027.1"/>
    <property type="molecule type" value="Genomic_DNA"/>
</dbReference>
<dbReference type="CDD" id="cd00130">
    <property type="entry name" value="PAS"/>
    <property type="match status" value="1"/>
</dbReference>
<name>A0ABM7U9D1_9ACTO</name>
<protein>
    <recommendedName>
        <fullName evidence="1">PAS domain-containing protein</fullName>
    </recommendedName>
</protein>
<dbReference type="PROSITE" id="PS50112">
    <property type="entry name" value="PAS"/>
    <property type="match status" value="1"/>
</dbReference>
<organism evidence="2 3">
    <name type="scientific">Actinomyces capricornis</name>
    <dbReference type="NCBI Taxonomy" id="2755559"/>
    <lineage>
        <taxon>Bacteria</taxon>
        <taxon>Bacillati</taxon>
        <taxon>Actinomycetota</taxon>
        <taxon>Actinomycetes</taxon>
        <taxon>Actinomycetales</taxon>
        <taxon>Actinomycetaceae</taxon>
        <taxon>Actinomyces</taxon>
    </lineage>
</organism>
<feature type="domain" description="PAS" evidence="1">
    <location>
        <begin position="17"/>
        <end position="52"/>
    </location>
</feature>
<sequence length="449" mass="47932">MVEHLFGSGELFFSTTDAQGRIRRANSTFMRLSGYPRGALVGRAHSVVRHDDMPAGLFRTVWEGMEDAAPVCAYITNRSADGGHYRVFATIVPSGGGYLSVRTLPMMTGLRDDVEQAYTRVREVERSSAQAGSSRREAAAAGQAALLRELAEMGYSDAADFTRRVLPDEVAALLASGAAIPAVPQTQGPVAQILAAMHAIEADTSGLVGVLEEGKRLVGLLGRRAEEISGLSERLGRLRQTLRAVSGEVRALGAGPEAEEVEERYQEVDALILECVEQLRPLRGQVEELRSDVDAVRFDIALTRLHNLAAGTFAVQIIEGQDEVGANDAVGSLEELCTVLGEDAVRLAEQIELLEARGELVGGELDVVAESLTLTHAPLMELLGAAADAGAAQETSVRTARSLVRDGFPEARSLADLASSLRQLSIPYQAERTGAHLDQVRTALAELGA</sequence>